<keyword evidence="5" id="KW-0378">Hydrolase</keyword>
<dbReference type="RefSeq" id="WP_155174306.1">
    <property type="nucleotide sequence ID" value="NZ_BAAAFL010000003.1"/>
</dbReference>
<keyword evidence="11" id="KW-1185">Reference proteome</keyword>
<dbReference type="Gene3D" id="3.10.170.10">
    <property type="match status" value="1"/>
</dbReference>
<dbReference type="EMBL" id="SMLW01000621">
    <property type="protein sequence ID" value="MTI27305.1"/>
    <property type="molecule type" value="Genomic_DNA"/>
</dbReference>
<keyword evidence="7" id="KW-0482">Metalloprotease</keyword>
<evidence type="ECO:0000256" key="4">
    <source>
        <dbReference type="ARBA" id="ARBA00022729"/>
    </source>
</evidence>
<dbReference type="CDD" id="cd00063">
    <property type="entry name" value="FN3"/>
    <property type="match status" value="3"/>
</dbReference>
<dbReference type="Pfam" id="PF02868">
    <property type="entry name" value="Peptidase_M4_C"/>
    <property type="match status" value="1"/>
</dbReference>
<reference evidence="10 11" key="1">
    <citation type="submission" date="2019-02" db="EMBL/GenBank/DDBJ databases">
        <authorList>
            <person name="Goldberg S.R."/>
            <person name="Haltli B.A."/>
            <person name="Correa H."/>
            <person name="Russell K.G."/>
        </authorList>
    </citation>
    <scope>NUCLEOTIDE SEQUENCE [LARGE SCALE GENOMIC DNA]</scope>
    <source>
        <strain evidence="10 11">JCM 16186</strain>
    </source>
</reference>
<dbReference type="InterPro" id="IPR003961">
    <property type="entry name" value="FN3_dom"/>
</dbReference>
<dbReference type="InterPro" id="IPR003610">
    <property type="entry name" value="CBM5/12"/>
</dbReference>
<dbReference type="SMART" id="SM00060">
    <property type="entry name" value="FN3"/>
    <property type="match status" value="3"/>
</dbReference>
<keyword evidence="3" id="KW-0479">Metal-binding</keyword>
<evidence type="ECO:0000313" key="10">
    <source>
        <dbReference type="EMBL" id="MTI27305.1"/>
    </source>
</evidence>
<comment type="caution">
    <text evidence="10">The sequence shown here is derived from an EMBL/GenBank/DDBJ whole genome shotgun (WGS) entry which is preliminary data.</text>
</comment>
<dbReference type="PANTHER" id="PTHR33794">
    <property type="entry name" value="BACILLOLYSIN"/>
    <property type="match status" value="1"/>
</dbReference>
<dbReference type="InterPro" id="IPR027268">
    <property type="entry name" value="Peptidase_M4/M1_CTD_sf"/>
</dbReference>
<dbReference type="Gene3D" id="2.60.40.10">
    <property type="entry name" value="Immunoglobulins"/>
    <property type="match status" value="3"/>
</dbReference>
<dbReference type="CDD" id="cd12215">
    <property type="entry name" value="ChiC_BD"/>
    <property type="match status" value="2"/>
</dbReference>
<dbReference type="Gene3D" id="1.10.390.10">
    <property type="entry name" value="Neutral Protease Domain 2"/>
    <property type="match status" value="1"/>
</dbReference>
<dbReference type="SUPFAM" id="SSF51055">
    <property type="entry name" value="Carbohydrate binding domain"/>
    <property type="match status" value="2"/>
</dbReference>
<dbReference type="Pfam" id="PF07504">
    <property type="entry name" value="FTP"/>
    <property type="match status" value="1"/>
</dbReference>
<dbReference type="SUPFAM" id="SSF55486">
    <property type="entry name" value="Metalloproteases ('zincins'), catalytic domain"/>
    <property type="match status" value="1"/>
</dbReference>
<feature type="chain" id="PRO_5047268201" evidence="8">
    <location>
        <begin position="28"/>
        <end position="1019"/>
    </location>
</feature>
<keyword evidence="2" id="KW-0645">Protease</keyword>
<feature type="domain" description="Fibronectin type-III" evidence="9">
    <location>
        <begin position="786"/>
        <end position="872"/>
    </location>
</feature>
<feature type="signal peptide" evidence="8">
    <location>
        <begin position="1"/>
        <end position="27"/>
    </location>
</feature>
<dbReference type="InterPro" id="IPR011096">
    <property type="entry name" value="FTP_domain"/>
</dbReference>
<keyword evidence="6" id="KW-0862">Zinc</keyword>
<dbReference type="InterPro" id="IPR013783">
    <property type="entry name" value="Ig-like_fold"/>
</dbReference>
<feature type="domain" description="Fibronectin type-III" evidence="9">
    <location>
        <begin position="548"/>
        <end position="634"/>
    </location>
</feature>
<organism evidence="10 11">
    <name type="scientific">Fulvivirga kasyanovii</name>
    <dbReference type="NCBI Taxonomy" id="396812"/>
    <lineage>
        <taxon>Bacteria</taxon>
        <taxon>Pseudomonadati</taxon>
        <taxon>Bacteroidota</taxon>
        <taxon>Cytophagia</taxon>
        <taxon>Cytophagales</taxon>
        <taxon>Fulvivirgaceae</taxon>
        <taxon>Fulvivirga</taxon>
    </lineage>
</organism>
<dbReference type="Pfam" id="PF00041">
    <property type="entry name" value="fn3"/>
    <property type="match status" value="3"/>
</dbReference>
<dbReference type="InterPro" id="IPR026444">
    <property type="entry name" value="Secre_tail"/>
</dbReference>
<evidence type="ECO:0000256" key="7">
    <source>
        <dbReference type="ARBA" id="ARBA00023049"/>
    </source>
</evidence>
<gene>
    <name evidence="10" type="ORF">E1163_20280</name>
</gene>
<keyword evidence="4 8" id="KW-0732">Signal</keyword>
<evidence type="ECO:0000256" key="1">
    <source>
        <dbReference type="ARBA" id="ARBA00009388"/>
    </source>
</evidence>
<dbReference type="InterPro" id="IPR023612">
    <property type="entry name" value="Peptidase_M4"/>
</dbReference>
<comment type="similarity">
    <text evidence="1">Belongs to the peptidase M4 family.</text>
</comment>
<dbReference type="NCBIfam" id="TIGR04183">
    <property type="entry name" value="Por_Secre_tail"/>
    <property type="match status" value="1"/>
</dbReference>
<dbReference type="SUPFAM" id="SSF49265">
    <property type="entry name" value="Fibronectin type III"/>
    <property type="match status" value="2"/>
</dbReference>
<dbReference type="PANTHER" id="PTHR33794:SF1">
    <property type="entry name" value="BACILLOLYSIN"/>
    <property type="match status" value="1"/>
</dbReference>
<dbReference type="Pfam" id="PF01447">
    <property type="entry name" value="Peptidase_M4"/>
    <property type="match status" value="1"/>
</dbReference>
<dbReference type="InterPro" id="IPR036573">
    <property type="entry name" value="CBM_sf_5/12"/>
</dbReference>
<evidence type="ECO:0000256" key="2">
    <source>
        <dbReference type="ARBA" id="ARBA00022670"/>
    </source>
</evidence>
<dbReference type="PROSITE" id="PS50853">
    <property type="entry name" value="FN3"/>
    <property type="match status" value="3"/>
</dbReference>
<dbReference type="Pfam" id="PF18962">
    <property type="entry name" value="Por_Secre_tail"/>
    <property type="match status" value="1"/>
</dbReference>
<evidence type="ECO:0000256" key="5">
    <source>
        <dbReference type="ARBA" id="ARBA00022801"/>
    </source>
</evidence>
<evidence type="ECO:0000256" key="6">
    <source>
        <dbReference type="ARBA" id="ARBA00022833"/>
    </source>
</evidence>
<dbReference type="InterPro" id="IPR050728">
    <property type="entry name" value="Zinc_Metalloprotease_M4"/>
</dbReference>
<name>A0ABW9RWC0_9BACT</name>
<feature type="domain" description="Fibronectin type-III" evidence="9">
    <location>
        <begin position="640"/>
        <end position="726"/>
    </location>
</feature>
<dbReference type="PRINTS" id="PR00730">
    <property type="entry name" value="THERMOLYSIN"/>
</dbReference>
<evidence type="ECO:0000256" key="3">
    <source>
        <dbReference type="ARBA" id="ARBA00022723"/>
    </source>
</evidence>
<dbReference type="SMART" id="SM00495">
    <property type="entry name" value="ChtBD3"/>
    <property type="match status" value="2"/>
</dbReference>
<sequence>MKRTFMRQMNAHLLTLLLLFSLGMANAQDVSRYEQKGLFQHFTEFEKTPALGSVESFIRQNYKANADYGIKVLNVETDELGITHYRVRQTFNNIAIANSMLLLHVKDGKVLTANGEWYKQLPVSAQKSASLSETAALRRALEHVNARTYIWETEEARQVKAGKHENHRDINYDKPEGELVYITTDNELDAGKLTLTYRFDVFAVEPYTEQNVYVDAANGKIVFEESLIHDALVNGTANTGYYGAKSITVDQSGSYYYARQTGNRNFQLYNNNSPYYSTSSTFSGTGNAKYYIDVYWGAEVTWDYYKEKFSRNGYDNRGSKINFVVNNPQVNNNAYWQNGTASFGNSSSGTPFTSLDVVAHEVTHGVTATSAGLIYQGESGALNEAFSDIFGTYAEHYANVGDKWTVGEYIAFQRSMSNPNRHRQPDTYRGTYWASTSGGDNGGVHTNSGVLNYWYYLTAEGGSGTNDNGSSFSVSGVGIEKAAQIAYRALTRYLTASSGYSAARTAVINAARDLYGNGSCEEAAATDAMHAVGVGSAFSGNCGGGCDALTGLSVSQIGTTSATVSWNAVSGVSAYTLEYKPSTSSTYTTLNVNANSRTITGLTAGTTYNVRARYTCSNGSTADYATTSFTTESDNPGCNAVTGLSVGSITQTSASVSWSGVSGVSSYTLQYKAASASSYTSVTVNGTSRSLSGLSAGTRYDVRVRYTCSNGDPSEYASTSFNTESDGGGGCDGLPAWSQSAYYNAGDQVVYNNKIYEALYDIYYWPPTSAYWREIGPCGGGGSCNAVTGLAASQITSNSAQISWNAVSGVSSYNFGYKRSSQSTWTTETVSSNSEPFTGLAANTSYDVRINYTCSNGQSAPYATVTFTTESGDNGGGCSGVSPYQNGKLYNTGDRVVYNGYLYEAQIDGIYWPPYYGWWTNLGPCNGATSAFSGGEPLADGLNLYPNPARSYVDIKIYSLRKAKAVKLRVVNSTGATVYQQHVELNEGVNDIRVDLRSVKPGIYVLEVDGNTKRLLVQE</sequence>
<evidence type="ECO:0000313" key="11">
    <source>
        <dbReference type="Proteomes" id="UP000798808"/>
    </source>
</evidence>
<dbReference type="InterPro" id="IPR036116">
    <property type="entry name" value="FN3_sf"/>
</dbReference>
<protein>
    <submittedName>
        <fullName evidence="10">T9SS type A sorting domain-containing protein</fullName>
    </submittedName>
</protein>
<dbReference type="InterPro" id="IPR013856">
    <property type="entry name" value="Peptidase_M4_domain"/>
</dbReference>
<dbReference type="InterPro" id="IPR001570">
    <property type="entry name" value="Peptidase_M4_C_domain"/>
</dbReference>
<evidence type="ECO:0000256" key="8">
    <source>
        <dbReference type="SAM" id="SignalP"/>
    </source>
</evidence>
<dbReference type="Gene3D" id="2.10.10.20">
    <property type="entry name" value="Carbohydrate-binding module superfamily 5/12"/>
    <property type="match status" value="2"/>
</dbReference>
<dbReference type="Gene3D" id="3.10.450.490">
    <property type="match status" value="1"/>
</dbReference>
<dbReference type="CDD" id="cd09597">
    <property type="entry name" value="M4_TLP"/>
    <property type="match status" value="1"/>
</dbReference>
<accession>A0ABW9RWC0</accession>
<dbReference type="Proteomes" id="UP000798808">
    <property type="component" value="Unassembled WGS sequence"/>
</dbReference>
<proteinExistence type="inferred from homology"/>
<evidence type="ECO:0000259" key="9">
    <source>
        <dbReference type="PROSITE" id="PS50853"/>
    </source>
</evidence>